<evidence type="ECO:0000256" key="1">
    <source>
        <dbReference type="SAM" id="Phobius"/>
    </source>
</evidence>
<dbReference type="OrthoDB" id="28824at2759"/>
<dbReference type="VEuPathDB" id="AmoebaDB:EIN_197930"/>
<dbReference type="InterPro" id="IPR052766">
    <property type="entry name" value="S41A_metabolite_peptidase"/>
</dbReference>
<dbReference type="PANTHER" id="PTHR37049">
    <property type="entry name" value="PEPTIDASE S41 FAMILY PROTEIN"/>
    <property type="match status" value="1"/>
</dbReference>
<dbReference type="AlphaFoldDB" id="A0A0A1TUR3"/>
<evidence type="ECO:0000313" key="3">
    <source>
        <dbReference type="Proteomes" id="UP000014680"/>
    </source>
</evidence>
<dbReference type="Proteomes" id="UP000014680">
    <property type="component" value="Unassembled WGS sequence"/>
</dbReference>
<proteinExistence type="predicted"/>
<accession>A0A0A1TUR3</accession>
<organism evidence="2 3">
    <name type="scientific">Entamoeba invadens IP1</name>
    <dbReference type="NCBI Taxonomy" id="370355"/>
    <lineage>
        <taxon>Eukaryota</taxon>
        <taxon>Amoebozoa</taxon>
        <taxon>Evosea</taxon>
        <taxon>Archamoebae</taxon>
        <taxon>Mastigamoebida</taxon>
        <taxon>Entamoebidae</taxon>
        <taxon>Entamoeba</taxon>
    </lineage>
</organism>
<dbReference type="GeneID" id="14882811"/>
<reference evidence="2 3" key="1">
    <citation type="submission" date="2012-10" db="EMBL/GenBank/DDBJ databases">
        <authorList>
            <person name="Zafar N."/>
            <person name="Inman J."/>
            <person name="Hall N."/>
            <person name="Lorenzi H."/>
            <person name="Caler E."/>
        </authorList>
    </citation>
    <scope>NUCLEOTIDE SEQUENCE [LARGE SCALE GENOMIC DNA]</scope>
    <source>
        <strain evidence="2 3">IP1</strain>
    </source>
</reference>
<keyword evidence="3" id="KW-1185">Reference proteome</keyword>
<dbReference type="PANTHER" id="PTHR37049:SF4">
    <property type="entry name" value="RHODANESE DOMAIN-CONTAINING PROTEIN"/>
    <property type="match status" value="1"/>
</dbReference>
<keyword evidence="1" id="KW-0472">Membrane</keyword>
<keyword evidence="1" id="KW-0812">Transmembrane</keyword>
<dbReference type="EMBL" id="KB207226">
    <property type="protein sequence ID" value="ELP83850.1"/>
    <property type="molecule type" value="Genomic_DNA"/>
</dbReference>
<keyword evidence="1" id="KW-1133">Transmembrane helix</keyword>
<protein>
    <submittedName>
        <fullName evidence="2">Uncharacterized protein</fullName>
    </submittedName>
</protein>
<dbReference type="KEGG" id="eiv:EIN_197930"/>
<name>A0A0A1TUR3_ENTIV</name>
<dbReference type="OMA" id="TECNEEN"/>
<feature type="transmembrane region" description="Helical" evidence="1">
    <location>
        <begin position="584"/>
        <end position="610"/>
    </location>
</feature>
<sequence>MFIVILYLNLVTAIPCNKLQDDTMYTPDGIFECINSEISSDSVNTKIASNMEKMVNIYVSAINRNTNKVSHPIDLLAQVKEIETSTQPIYTFQQAIFKTFLTAKDPSLYLRFPTTHYFTKTIALLPYTFRIIDSKYYLIPNPSNKYYDIKVDSITEEIKAINSLSPHDFFLNFGMNSGYNTQHAMISWALNMISIFSLQVLPLEESILKTPIVVTLLNETNVNMNYQMYYTKDPPQIVRYANGVLCQTSPSRGINVLHLFSLQKTDAEALNKCVQTFDTNDYPIAILVQDFAGGDVNVANSLHDALMRHDDTRLIGSMRAFQEMNNMVVTNFRNSSCGKVTPRDLLEGYRVDYIENATFVHTETLYFKHDDIIVGLYDNVRYSYQIVIFSDGTCTGVCGQFALGLVSRGSAISVVYGENDEKARVAQDASLSLENGMLQKLFPNFQIYAFEVGLPFFETYDYSYSHWDTLKESFEFLRVVPDFHFNSTSHYDTFSQFATDAFRALNLFATECNEENDRIAYDSGNCSGTLFTHEHNGYLCDDGKWSQNCSLSYCDYNYYVDITDMVCVENSCLNDDAAETPKKIIVIILCTTVVVITTMILIVILGLFIFSMYRKNQKVGYQELD</sequence>
<evidence type="ECO:0000313" key="2">
    <source>
        <dbReference type="EMBL" id="ELP83850.1"/>
    </source>
</evidence>
<gene>
    <name evidence="2" type="ORF">EIN_197930</name>
</gene>
<dbReference type="RefSeq" id="XP_004183196.1">
    <property type="nucleotide sequence ID" value="XM_004183148.1"/>
</dbReference>